<dbReference type="InterPro" id="IPR019540">
    <property type="entry name" value="PtdIno-glycan_biosynth_class_S"/>
</dbReference>
<dbReference type="UniPathway" id="UPA00196"/>
<keyword evidence="12" id="KW-1185">Reference proteome</keyword>
<dbReference type="PANTHER" id="PTHR21072">
    <property type="entry name" value="GPI TRANSAMIDASE COMPONENT PIG-S"/>
    <property type="match status" value="1"/>
</dbReference>
<dbReference type="STRING" id="7719.ENSCINP00000033681"/>
<comment type="similarity">
    <text evidence="3">Belongs to the PIGS family.</text>
</comment>
<feature type="transmembrane region" description="Helical" evidence="10">
    <location>
        <begin position="477"/>
        <end position="499"/>
    </location>
</feature>
<comment type="pathway">
    <text evidence="2">Glycolipid biosynthesis; glycosylphosphatidylinositol-anchor biosynthesis.</text>
</comment>
<sequence>AAVATGLIFVVLGVPIWWNTTKVYRANLPFTEIAELNQDAGLKVGINVNVVVADNCDFEAVKSKLEDYFGNFGGSVSAKPIFVKYNVTYSPKSVDLGLEGEVAGTIRVAVSCGNFDDFKINVETNREISAQIGRKTENLDEFGKILVEVLKQGVVGEEMLEEVVANIRKEGGSGRKDEELMKMVPPSSEFEVIFTLLCPDAEKMTWDVERAILEHITPILEELKPIFHFHISSQVLYSTKLRVRPKIMKNSTTNEVKYHYLQGNQLSNIINSIESRLGSHLSTFPTLNFVLYLTDISNNPLYIQKGDGSPSKSNNFLLPRWGGMTIYNPQEGAREVDLDSVMPTFLTNLRTLVGLRNNYPNIDKQVIFKPPTWPGITGWETDYLLRLRSVENVATSTNTLGSLEKLLHQIDNIIINDDVADSVFQSVAAIVEAKQAISVGNLTRAMSSSRDAFVSSQSAFFHPSLLELLYFPEDQKFAIYVPLFLPISLPVLVSLVFVYKRYKNKDS</sequence>
<evidence type="ECO:0000256" key="7">
    <source>
        <dbReference type="ARBA" id="ARBA00022989"/>
    </source>
</evidence>
<comment type="subcellular location">
    <subcellularLocation>
        <location evidence="1">Endoplasmic reticulum membrane</location>
        <topology evidence="1">Multi-pass membrane protein</topology>
    </subcellularLocation>
</comment>
<keyword evidence="4" id="KW-0337">GPI-anchor biosynthesis</keyword>
<evidence type="ECO:0000256" key="2">
    <source>
        <dbReference type="ARBA" id="ARBA00004687"/>
    </source>
</evidence>
<name>H2XVJ7_CIOIN</name>
<keyword evidence="6" id="KW-0256">Endoplasmic reticulum</keyword>
<dbReference type="Ensembl" id="ENSCINT00000034312.1">
    <property type="protein sequence ID" value="ENSCINP00000033681.1"/>
    <property type="gene ID" value="ENSCING00000021675.1"/>
</dbReference>
<accession>H2XVJ7</accession>
<reference evidence="11" key="2">
    <citation type="submission" date="2025-08" db="UniProtKB">
        <authorList>
            <consortium name="Ensembl"/>
        </authorList>
    </citation>
    <scope>IDENTIFICATION</scope>
</reference>
<evidence type="ECO:0000256" key="8">
    <source>
        <dbReference type="ARBA" id="ARBA00023136"/>
    </source>
</evidence>
<evidence type="ECO:0000256" key="5">
    <source>
        <dbReference type="ARBA" id="ARBA00022692"/>
    </source>
</evidence>
<evidence type="ECO:0000313" key="11">
    <source>
        <dbReference type="Ensembl" id="ENSCINP00000033681.1"/>
    </source>
</evidence>
<keyword evidence="7 10" id="KW-1133">Transmembrane helix</keyword>
<evidence type="ECO:0000256" key="9">
    <source>
        <dbReference type="ARBA" id="ARBA00023180"/>
    </source>
</evidence>
<reference evidence="12" key="1">
    <citation type="journal article" date="2002" name="Science">
        <title>The draft genome of Ciona intestinalis: insights into chordate and vertebrate origins.</title>
        <authorList>
            <person name="Dehal P."/>
            <person name="Satou Y."/>
            <person name="Campbell R.K."/>
            <person name="Chapman J."/>
            <person name="Degnan B."/>
            <person name="De Tomaso A."/>
            <person name="Davidson B."/>
            <person name="Di Gregorio A."/>
            <person name="Gelpke M."/>
            <person name="Goodstein D.M."/>
            <person name="Harafuji N."/>
            <person name="Hastings K.E."/>
            <person name="Ho I."/>
            <person name="Hotta K."/>
            <person name="Huang W."/>
            <person name="Kawashima T."/>
            <person name="Lemaire P."/>
            <person name="Martinez D."/>
            <person name="Meinertzhagen I.A."/>
            <person name="Necula S."/>
            <person name="Nonaka M."/>
            <person name="Putnam N."/>
            <person name="Rash S."/>
            <person name="Saiga H."/>
            <person name="Satake M."/>
            <person name="Terry A."/>
            <person name="Yamada L."/>
            <person name="Wang H.G."/>
            <person name="Awazu S."/>
            <person name="Azumi K."/>
            <person name="Boore J."/>
            <person name="Branno M."/>
            <person name="Chin-Bow S."/>
            <person name="DeSantis R."/>
            <person name="Doyle S."/>
            <person name="Francino P."/>
            <person name="Keys D.N."/>
            <person name="Haga S."/>
            <person name="Hayashi H."/>
            <person name="Hino K."/>
            <person name="Imai K.S."/>
            <person name="Inaba K."/>
            <person name="Kano S."/>
            <person name="Kobayashi K."/>
            <person name="Kobayashi M."/>
            <person name="Lee B.I."/>
            <person name="Makabe K.W."/>
            <person name="Manohar C."/>
            <person name="Matassi G."/>
            <person name="Medina M."/>
            <person name="Mochizuki Y."/>
            <person name="Mount S."/>
            <person name="Morishita T."/>
            <person name="Miura S."/>
            <person name="Nakayama A."/>
            <person name="Nishizaka S."/>
            <person name="Nomoto H."/>
            <person name="Ohta F."/>
            <person name="Oishi K."/>
            <person name="Rigoutsos I."/>
            <person name="Sano M."/>
            <person name="Sasaki A."/>
            <person name="Sasakura Y."/>
            <person name="Shoguchi E."/>
            <person name="Shin-i T."/>
            <person name="Spagnuolo A."/>
            <person name="Stainier D."/>
            <person name="Suzuki M.M."/>
            <person name="Tassy O."/>
            <person name="Takatori N."/>
            <person name="Tokuoka M."/>
            <person name="Yagi K."/>
            <person name="Yoshizaki F."/>
            <person name="Wada S."/>
            <person name="Zhang C."/>
            <person name="Hyatt P.D."/>
            <person name="Larimer F."/>
            <person name="Detter C."/>
            <person name="Doggett N."/>
            <person name="Glavina T."/>
            <person name="Hawkins T."/>
            <person name="Richardson P."/>
            <person name="Lucas S."/>
            <person name="Kohara Y."/>
            <person name="Levine M."/>
            <person name="Satoh N."/>
            <person name="Rokhsar D.S."/>
        </authorList>
    </citation>
    <scope>NUCLEOTIDE SEQUENCE [LARGE SCALE GENOMIC DNA]</scope>
</reference>
<dbReference type="GO" id="GO:0042765">
    <property type="term" value="C:GPI-anchor transamidase complex"/>
    <property type="evidence" value="ECO:0000318"/>
    <property type="project" value="GO_Central"/>
</dbReference>
<evidence type="ECO:0000256" key="6">
    <source>
        <dbReference type="ARBA" id="ARBA00022824"/>
    </source>
</evidence>
<dbReference type="PANTHER" id="PTHR21072:SF13">
    <property type="entry name" value="GPI TRANSAMIDASE COMPONENT PIG-S"/>
    <property type="match status" value="1"/>
</dbReference>
<proteinExistence type="inferred from homology"/>
<evidence type="ECO:0000256" key="4">
    <source>
        <dbReference type="ARBA" id="ARBA00022502"/>
    </source>
</evidence>
<evidence type="ECO:0000313" key="12">
    <source>
        <dbReference type="Proteomes" id="UP000008144"/>
    </source>
</evidence>
<evidence type="ECO:0000256" key="1">
    <source>
        <dbReference type="ARBA" id="ARBA00004477"/>
    </source>
</evidence>
<organism evidence="11 12">
    <name type="scientific">Ciona intestinalis</name>
    <name type="common">Transparent sea squirt</name>
    <name type="synonym">Ascidia intestinalis</name>
    <dbReference type="NCBI Taxonomy" id="7719"/>
    <lineage>
        <taxon>Eukaryota</taxon>
        <taxon>Metazoa</taxon>
        <taxon>Chordata</taxon>
        <taxon>Tunicata</taxon>
        <taxon>Ascidiacea</taxon>
        <taxon>Phlebobranchia</taxon>
        <taxon>Cionidae</taxon>
        <taxon>Ciona</taxon>
    </lineage>
</organism>
<dbReference type="GO" id="GO:0006506">
    <property type="term" value="P:GPI anchor biosynthetic process"/>
    <property type="evidence" value="ECO:0007669"/>
    <property type="project" value="UniProtKB-UniPathway"/>
</dbReference>
<dbReference type="GO" id="GO:0016255">
    <property type="term" value="P:attachment of GPI anchor to protein"/>
    <property type="evidence" value="ECO:0000318"/>
    <property type="project" value="GO_Central"/>
</dbReference>
<dbReference type="OMA" id="VPVCFPI"/>
<dbReference type="GeneTree" id="ENSGT00390000017203"/>
<keyword evidence="5 10" id="KW-0812">Transmembrane</keyword>
<protein>
    <recommendedName>
        <fullName evidence="13">GPI transamidase component PIG-S</fullName>
    </recommendedName>
</protein>
<reference evidence="11" key="3">
    <citation type="submission" date="2025-09" db="UniProtKB">
        <authorList>
            <consortium name="Ensembl"/>
        </authorList>
    </citation>
    <scope>IDENTIFICATION</scope>
</reference>
<evidence type="ECO:0000256" key="3">
    <source>
        <dbReference type="ARBA" id="ARBA00005316"/>
    </source>
</evidence>
<keyword evidence="9" id="KW-0325">Glycoprotein</keyword>
<dbReference type="AlphaFoldDB" id="H2XVJ7"/>
<dbReference type="HOGENOM" id="CLU_010026_3_1_1"/>
<dbReference type="InParanoid" id="H2XVJ7"/>
<keyword evidence="8 10" id="KW-0472">Membrane</keyword>
<evidence type="ECO:0000256" key="10">
    <source>
        <dbReference type="SAM" id="Phobius"/>
    </source>
</evidence>
<dbReference type="FunCoup" id="H2XVJ7">
    <property type="interactions" value="1003"/>
</dbReference>
<dbReference type="Proteomes" id="UP000008144">
    <property type="component" value="Unassembled WGS sequence"/>
</dbReference>
<dbReference type="Pfam" id="PF10510">
    <property type="entry name" value="PIG-S"/>
    <property type="match status" value="1"/>
</dbReference>
<evidence type="ECO:0008006" key="13">
    <source>
        <dbReference type="Google" id="ProtNLM"/>
    </source>
</evidence>